<reference evidence="1 2" key="1">
    <citation type="submission" date="2024-09" db="EMBL/GenBank/DDBJ databases">
        <title>Floridaenema gen nov. (Aerosakkonemataceae, Aerosakkonematales ord. nov., Cyanobacteria) from benthic tropical and subtropical fresh waters, with the description of four new species.</title>
        <authorList>
            <person name="Moretto J.A."/>
            <person name="Berthold D.E."/>
            <person name="Lefler F.W."/>
            <person name="Huang I.-S."/>
            <person name="Laughinghouse H. IV."/>
        </authorList>
    </citation>
    <scope>NUCLEOTIDE SEQUENCE [LARGE SCALE GENOMIC DNA]</scope>
    <source>
        <strain evidence="1 2">BLCC-F167</strain>
    </source>
</reference>
<accession>A0ABV4WKX1</accession>
<organism evidence="1 2">
    <name type="scientific">Floridaenema evergladense BLCC-F167</name>
    <dbReference type="NCBI Taxonomy" id="3153639"/>
    <lineage>
        <taxon>Bacteria</taxon>
        <taxon>Bacillati</taxon>
        <taxon>Cyanobacteriota</taxon>
        <taxon>Cyanophyceae</taxon>
        <taxon>Oscillatoriophycideae</taxon>
        <taxon>Aerosakkonematales</taxon>
        <taxon>Aerosakkonemataceae</taxon>
        <taxon>Floridanema</taxon>
        <taxon>Floridanema evergladense</taxon>
    </lineage>
</organism>
<keyword evidence="2" id="KW-1185">Reference proteome</keyword>
<dbReference type="RefSeq" id="WP_413278127.1">
    <property type="nucleotide sequence ID" value="NZ_JBHFNT010000119.1"/>
</dbReference>
<sequence length="268" mass="31011">MDFITIELIFGVAKNVNNAMNISSKIKEFLKLNESLTGKINKLINSELNAAIDLLKQAENSCEELQGFYLQNSIIHFNKAKYLEKGERLIFVYLGLASSQYFLKDISNTVLTLKQFAALDAKEFVTFNEILNDPKVVNMLGKDVIDIVKDQIKSIFLPHKPIQKFMKIVNILLDDRTHTKIKILQNNLEELNKLSEKQISFSQLLKKIELKEKIILISRETKVSMNKFQELDNYYYSKVFNFLKLQRKAIEIAENLSQNTDILKLDLV</sequence>
<protein>
    <submittedName>
        <fullName evidence="1">Uncharacterized protein</fullName>
    </submittedName>
</protein>
<comment type="caution">
    <text evidence="1">The sequence shown here is derived from an EMBL/GenBank/DDBJ whole genome shotgun (WGS) entry which is preliminary data.</text>
</comment>
<evidence type="ECO:0000313" key="2">
    <source>
        <dbReference type="Proteomes" id="UP001576780"/>
    </source>
</evidence>
<name>A0ABV4WKX1_9CYAN</name>
<dbReference type="Proteomes" id="UP001576780">
    <property type="component" value="Unassembled WGS sequence"/>
</dbReference>
<gene>
    <name evidence="1" type="ORF">ACE1CA_14415</name>
</gene>
<dbReference type="EMBL" id="JBHFNT010000119">
    <property type="protein sequence ID" value="MFB2835722.1"/>
    <property type="molecule type" value="Genomic_DNA"/>
</dbReference>
<evidence type="ECO:0000313" key="1">
    <source>
        <dbReference type="EMBL" id="MFB2835722.1"/>
    </source>
</evidence>
<proteinExistence type="predicted"/>